<dbReference type="PRINTS" id="PR00463">
    <property type="entry name" value="EP450I"/>
</dbReference>
<keyword evidence="11" id="KW-0472">Membrane</keyword>
<dbReference type="Pfam" id="PF00067">
    <property type="entry name" value="p450"/>
    <property type="match status" value="1"/>
</dbReference>
<dbReference type="GO" id="GO:0020037">
    <property type="term" value="F:heme binding"/>
    <property type="evidence" value="ECO:0007669"/>
    <property type="project" value="InterPro"/>
</dbReference>
<dbReference type="InterPro" id="IPR036396">
    <property type="entry name" value="Cyt_P450_sf"/>
</dbReference>
<keyword evidence="5 9" id="KW-0479">Metal-binding</keyword>
<gene>
    <name evidence="12" type="ORF">D9757_009157</name>
</gene>
<dbReference type="Gene3D" id="1.10.630.10">
    <property type="entry name" value="Cytochrome P450"/>
    <property type="match status" value="1"/>
</dbReference>
<dbReference type="OrthoDB" id="1470350at2759"/>
<sequence>MLSRIPSTMLSLERPSSFSIAALLIIFATVFKFISLVYLWSKQQRASQHIPGPFLARWTPLWLTYHAYLGRRYVAVHKAHQRYGVMVRIAPTHVSIAASDAIPVIYAQGPNAPAKSSFYDAFVCNGKPSLFSTRDRRDHSRKRRVVSHAFSSIALREFVPMIQSSINEFLESMDKTCERGEFFDALPWFNYLAFDILSDLAFGKRIGMGSDVISIQNSPKNAIALVNEREHFSAIIGIYPFLRWAASFMDFLPGRKATLGLENLGRTQVLERLSSGASRNDILGKLIIAYGYDDHCPSNDEVDKLTAESVTLLIAGSDTTSNSLAAIIHFICTHPRVYEKLLRLLEGAATGEKSLNYEQAKEIPYLQATINEGLRLHSTNSIGLHRLAPKGGLVFRGHFFHEGTELSVPAWTISHSQEIWNDPEAFRPERWLEGKELHPYLLSFGKGPRACIGKNLAYMQMTLVIAAILLKYEVEVKYRELETTEGFMHKPLHFWIKLRLR</sequence>
<dbReference type="InterPro" id="IPR001128">
    <property type="entry name" value="Cyt_P450"/>
</dbReference>
<dbReference type="GO" id="GO:0004497">
    <property type="term" value="F:monooxygenase activity"/>
    <property type="evidence" value="ECO:0007669"/>
    <property type="project" value="UniProtKB-KW"/>
</dbReference>
<dbReference type="CDD" id="cd11061">
    <property type="entry name" value="CYP67-like"/>
    <property type="match status" value="1"/>
</dbReference>
<evidence type="ECO:0000313" key="13">
    <source>
        <dbReference type="Proteomes" id="UP000518752"/>
    </source>
</evidence>
<evidence type="ECO:0000256" key="11">
    <source>
        <dbReference type="SAM" id="Phobius"/>
    </source>
</evidence>
<dbReference type="PANTHER" id="PTHR24305:SF29">
    <property type="entry name" value="BENZOATE-PARA-HYDROXYLASE"/>
    <property type="match status" value="1"/>
</dbReference>
<dbReference type="AlphaFoldDB" id="A0A8H5H7L1"/>
<keyword evidence="7 9" id="KW-0408">Iron</keyword>
<protein>
    <recommendedName>
        <fullName evidence="14">Cytochrome P450</fullName>
    </recommendedName>
</protein>
<reference evidence="12 13" key="1">
    <citation type="journal article" date="2020" name="ISME J.">
        <title>Uncovering the hidden diversity of litter-decomposition mechanisms in mushroom-forming fungi.</title>
        <authorList>
            <person name="Floudas D."/>
            <person name="Bentzer J."/>
            <person name="Ahren D."/>
            <person name="Johansson T."/>
            <person name="Persson P."/>
            <person name="Tunlid A."/>
        </authorList>
    </citation>
    <scope>NUCLEOTIDE SEQUENCE [LARGE SCALE GENOMIC DNA]</scope>
    <source>
        <strain evidence="12 13">CBS 406.79</strain>
    </source>
</reference>
<evidence type="ECO:0000256" key="3">
    <source>
        <dbReference type="ARBA" id="ARBA00010617"/>
    </source>
</evidence>
<evidence type="ECO:0000256" key="4">
    <source>
        <dbReference type="ARBA" id="ARBA00022617"/>
    </source>
</evidence>
<evidence type="ECO:0000256" key="9">
    <source>
        <dbReference type="PIRSR" id="PIRSR602401-1"/>
    </source>
</evidence>
<feature type="transmembrane region" description="Helical" evidence="11">
    <location>
        <begin position="20"/>
        <end position="40"/>
    </location>
</feature>
<keyword evidence="6 10" id="KW-0560">Oxidoreductase</keyword>
<comment type="similarity">
    <text evidence="3 10">Belongs to the cytochrome P450 family.</text>
</comment>
<keyword evidence="11" id="KW-0812">Transmembrane</keyword>
<comment type="pathway">
    <text evidence="2">Secondary metabolite biosynthesis.</text>
</comment>
<dbReference type="GO" id="GO:0016705">
    <property type="term" value="F:oxidoreductase activity, acting on paired donors, with incorporation or reduction of molecular oxygen"/>
    <property type="evidence" value="ECO:0007669"/>
    <property type="project" value="InterPro"/>
</dbReference>
<evidence type="ECO:0000256" key="6">
    <source>
        <dbReference type="ARBA" id="ARBA00023002"/>
    </source>
</evidence>
<keyword evidence="8 10" id="KW-0503">Monooxygenase</keyword>
<evidence type="ECO:0008006" key="14">
    <source>
        <dbReference type="Google" id="ProtNLM"/>
    </source>
</evidence>
<comment type="cofactor">
    <cofactor evidence="1 9">
        <name>heme</name>
        <dbReference type="ChEBI" id="CHEBI:30413"/>
    </cofactor>
</comment>
<keyword evidence="4 9" id="KW-0349">Heme</keyword>
<keyword evidence="13" id="KW-1185">Reference proteome</keyword>
<evidence type="ECO:0000256" key="8">
    <source>
        <dbReference type="ARBA" id="ARBA00023033"/>
    </source>
</evidence>
<dbReference type="PROSITE" id="PS00086">
    <property type="entry name" value="CYTOCHROME_P450"/>
    <property type="match status" value="1"/>
</dbReference>
<keyword evidence="11" id="KW-1133">Transmembrane helix</keyword>
<evidence type="ECO:0000313" key="12">
    <source>
        <dbReference type="EMBL" id="KAF5378223.1"/>
    </source>
</evidence>
<dbReference type="PANTHER" id="PTHR24305">
    <property type="entry name" value="CYTOCHROME P450"/>
    <property type="match status" value="1"/>
</dbReference>
<dbReference type="Proteomes" id="UP000518752">
    <property type="component" value="Unassembled WGS sequence"/>
</dbReference>
<dbReference type="EMBL" id="JAACJN010000078">
    <property type="protein sequence ID" value="KAF5378223.1"/>
    <property type="molecule type" value="Genomic_DNA"/>
</dbReference>
<feature type="binding site" description="axial binding residue" evidence="9">
    <location>
        <position position="451"/>
    </location>
    <ligand>
        <name>heme</name>
        <dbReference type="ChEBI" id="CHEBI:30413"/>
    </ligand>
    <ligandPart>
        <name>Fe</name>
        <dbReference type="ChEBI" id="CHEBI:18248"/>
    </ligandPart>
</feature>
<organism evidence="12 13">
    <name type="scientific">Collybiopsis confluens</name>
    <dbReference type="NCBI Taxonomy" id="2823264"/>
    <lineage>
        <taxon>Eukaryota</taxon>
        <taxon>Fungi</taxon>
        <taxon>Dikarya</taxon>
        <taxon>Basidiomycota</taxon>
        <taxon>Agaricomycotina</taxon>
        <taxon>Agaricomycetes</taxon>
        <taxon>Agaricomycetidae</taxon>
        <taxon>Agaricales</taxon>
        <taxon>Marasmiineae</taxon>
        <taxon>Omphalotaceae</taxon>
        <taxon>Collybiopsis</taxon>
    </lineage>
</organism>
<dbReference type="InterPro" id="IPR050121">
    <property type="entry name" value="Cytochrome_P450_monoxygenase"/>
</dbReference>
<name>A0A8H5H7L1_9AGAR</name>
<evidence type="ECO:0000256" key="5">
    <source>
        <dbReference type="ARBA" id="ARBA00022723"/>
    </source>
</evidence>
<dbReference type="GO" id="GO:0005506">
    <property type="term" value="F:iron ion binding"/>
    <property type="evidence" value="ECO:0007669"/>
    <property type="project" value="InterPro"/>
</dbReference>
<comment type="caution">
    <text evidence="12">The sequence shown here is derived from an EMBL/GenBank/DDBJ whole genome shotgun (WGS) entry which is preliminary data.</text>
</comment>
<proteinExistence type="inferred from homology"/>
<evidence type="ECO:0000256" key="10">
    <source>
        <dbReference type="RuleBase" id="RU000461"/>
    </source>
</evidence>
<evidence type="ECO:0000256" key="2">
    <source>
        <dbReference type="ARBA" id="ARBA00005179"/>
    </source>
</evidence>
<accession>A0A8H5H7L1</accession>
<dbReference type="SUPFAM" id="SSF48264">
    <property type="entry name" value="Cytochrome P450"/>
    <property type="match status" value="1"/>
</dbReference>
<evidence type="ECO:0000256" key="7">
    <source>
        <dbReference type="ARBA" id="ARBA00023004"/>
    </source>
</evidence>
<evidence type="ECO:0000256" key="1">
    <source>
        <dbReference type="ARBA" id="ARBA00001971"/>
    </source>
</evidence>
<dbReference type="InterPro" id="IPR017972">
    <property type="entry name" value="Cyt_P450_CS"/>
</dbReference>
<dbReference type="InterPro" id="IPR002401">
    <property type="entry name" value="Cyt_P450_E_grp-I"/>
</dbReference>
<dbReference type="PRINTS" id="PR00385">
    <property type="entry name" value="P450"/>
</dbReference>